<reference evidence="2" key="2">
    <citation type="submission" date="2015-01" db="EMBL/GenBank/DDBJ databases">
        <title>Evolutionary Origins and Diversification of the Mycorrhizal Mutualists.</title>
        <authorList>
            <consortium name="DOE Joint Genome Institute"/>
            <consortium name="Mycorrhizal Genomics Consortium"/>
            <person name="Kohler A."/>
            <person name="Kuo A."/>
            <person name="Nagy L.G."/>
            <person name="Floudas D."/>
            <person name="Copeland A."/>
            <person name="Barry K.W."/>
            <person name="Cichocki N."/>
            <person name="Veneault-Fourrey C."/>
            <person name="LaButti K."/>
            <person name="Lindquist E.A."/>
            <person name="Lipzen A."/>
            <person name="Lundell T."/>
            <person name="Morin E."/>
            <person name="Murat C."/>
            <person name="Riley R."/>
            <person name="Ohm R."/>
            <person name="Sun H."/>
            <person name="Tunlid A."/>
            <person name="Henrissat B."/>
            <person name="Grigoriev I.V."/>
            <person name="Hibbett D.S."/>
            <person name="Martin F."/>
        </authorList>
    </citation>
    <scope>NUCLEOTIDE SEQUENCE [LARGE SCALE GENOMIC DNA]</scope>
    <source>
        <strain evidence="2">441</strain>
    </source>
</reference>
<evidence type="ECO:0000313" key="1">
    <source>
        <dbReference type="EMBL" id="KIK21117.1"/>
    </source>
</evidence>
<sequence length="62" mass="6838">MQPLFFVEARPGLGPSRSIPGSLTKRHPELMDLHDASEEMVQKAQTTNKHVSLTCASQSENC</sequence>
<dbReference type="Proteomes" id="UP000054018">
    <property type="component" value="Unassembled WGS sequence"/>
</dbReference>
<dbReference type="EMBL" id="KN833755">
    <property type="protein sequence ID" value="KIK21117.1"/>
    <property type="molecule type" value="Genomic_DNA"/>
</dbReference>
<keyword evidence="2" id="KW-1185">Reference proteome</keyword>
<gene>
    <name evidence="1" type="ORF">PISMIDRAFT_681671</name>
</gene>
<name>A0A0C9ZF82_9AGAM</name>
<feature type="non-terminal residue" evidence="1">
    <location>
        <position position="62"/>
    </location>
</feature>
<organism evidence="1 2">
    <name type="scientific">Pisolithus microcarpus 441</name>
    <dbReference type="NCBI Taxonomy" id="765257"/>
    <lineage>
        <taxon>Eukaryota</taxon>
        <taxon>Fungi</taxon>
        <taxon>Dikarya</taxon>
        <taxon>Basidiomycota</taxon>
        <taxon>Agaricomycotina</taxon>
        <taxon>Agaricomycetes</taxon>
        <taxon>Agaricomycetidae</taxon>
        <taxon>Boletales</taxon>
        <taxon>Sclerodermatineae</taxon>
        <taxon>Pisolithaceae</taxon>
        <taxon>Pisolithus</taxon>
    </lineage>
</organism>
<dbReference type="HOGENOM" id="CLU_2910447_0_0_1"/>
<dbReference type="AlphaFoldDB" id="A0A0C9ZF82"/>
<protein>
    <submittedName>
        <fullName evidence="1">Uncharacterized protein</fullName>
    </submittedName>
</protein>
<proteinExistence type="predicted"/>
<reference evidence="1 2" key="1">
    <citation type="submission" date="2014-04" db="EMBL/GenBank/DDBJ databases">
        <authorList>
            <consortium name="DOE Joint Genome Institute"/>
            <person name="Kuo A."/>
            <person name="Kohler A."/>
            <person name="Costa M.D."/>
            <person name="Nagy L.G."/>
            <person name="Floudas D."/>
            <person name="Copeland A."/>
            <person name="Barry K.W."/>
            <person name="Cichocki N."/>
            <person name="Veneault-Fourrey C."/>
            <person name="LaButti K."/>
            <person name="Lindquist E.A."/>
            <person name="Lipzen A."/>
            <person name="Lundell T."/>
            <person name="Morin E."/>
            <person name="Murat C."/>
            <person name="Sun H."/>
            <person name="Tunlid A."/>
            <person name="Henrissat B."/>
            <person name="Grigoriev I.V."/>
            <person name="Hibbett D.S."/>
            <person name="Martin F."/>
            <person name="Nordberg H.P."/>
            <person name="Cantor M.N."/>
            <person name="Hua S.X."/>
        </authorList>
    </citation>
    <scope>NUCLEOTIDE SEQUENCE [LARGE SCALE GENOMIC DNA]</scope>
    <source>
        <strain evidence="1 2">441</strain>
    </source>
</reference>
<accession>A0A0C9ZF82</accession>
<evidence type="ECO:0000313" key="2">
    <source>
        <dbReference type="Proteomes" id="UP000054018"/>
    </source>
</evidence>